<feature type="region of interest" description="Disordered" evidence="1">
    <location>
        <begin position="207"/>
        <end position="228"/>
    </location>
</feature>
<reference evidence="3" key="1">
    <citation type="submission" date="2023-03" db="EMBL/GenBank/DDBJ databases">
        <title>Aeromonas caviae strain AC1520.</title>
        <authorList>
            <person name="Xie T."/>
            <person name="Zhang Q."/>
            <person name="Deng J."/>
            <person name="Li X."/>
        </authorList>
    </citation>
    <scope>NUCLEOTIDE SEQUENCE</scope>
    <source>
        <strain evidence="3">AC1520</strain>
        <plasmid evidence="3">pAC1520</plasmid>
    </source>
</reference>
<gene>
    <name evidence="3" type="ORF">P5S46_21745</name>
</gene>
<accession>A0AAJ5ZAK2</accession>
<evidence type="ECO:0000256" key="1">
    <source>
        <dbReference type="SAM" id="MobiDB-lite"/>
    </source>
</evidence>
<organism evidence="3 4">
    <name type="scientific">Aeromonas caviae</name>
    <name type="common">Aeromonas punctata</name>
    <dbReference type="NCBI Taxonomy" id="648"/>
    <lineage>
        <taxon>Bacteria</taxon>
        <taxon>Pseudomonadati</taxon>
        <taxon>Pseudomonadota</taxon>
        <taxon>Gammaproteobacteria</taxon>
        <taxon>Aeromonadales</taxon>
        <taxon>Aeromonadaceae</taxon>
        <taxon>Aeromonas</taxon>
    </lineage>
</organism>
<keyword evidence="2" id="KW-0472">Membrane</keyword>
<feature type="transmembrane region" description="Helical" evidence="2">
    <location>
        <begin position="50"/>
        <end position="72"/>
    </location>
</feature>
<dbReference type="RefSeq" id="WP_277857144.1">
    <property type="nucleotide sequence ID" value="NZ_CP120943.1"/>
</dbReference>
<evidence type="ECO:0000313" key="4">
    <source>
        <dbReference type="Proteomes" id="UP001218423"/>
    </source>
</evidence>
<evidence type="ECO:0000256" key="2">
    <source>
        <dbReference type="SAM" id="Phobius"/>
    </source>
</evidence>
<dbReference type="EMBL" id="CP120943">
    <property type="protein sequence ID" value="WFG00123.1"/>
    <property type="molecule type" value="Genomic_DNA"/>
</dbReference>
<sequence>MTDRTLGRHAETALQDIQQFMEGYKPLRHRLYSNTEKYQQGLMDAPGTKALAVTSAVAVLAAVGSVAMAASAATVAPLAIPLFALAGAAQAGIGINYLGGKLIHAISKSLTRSKFEPEQYAQRIETLVNARIQLNDSIPEADKVEATRQVMGQVMHDTKALFTDELRFGDHISTENQGKLDKVEQSLDKMVDTAMDTRLDTLRKAMGAATTQQPPVAEVHSTPRMGPR</sequence>
<keyword evidence="3" id="KW-0614">Plasmid</keyword>
<dbReference type="Proteomes" id="UP001218423">
    <property type="component" value="Plasmid pAC1520"/>
</dbReference>
<protein>
    <submittedName>
        <fullName evidence="3">Uncharacterized protein</fullName>
    </submittedName>
</protein>
<evidence type="ECO:0000313" key="3">
    <source>
        <dbReference type="EMBL" id="WFG00123.1"/>
    </source>
</evidence>
<dbReference type="AlphaFoldDB" id="A0AAJ5ZAK2"/>
<feature type="transmembrane region" description="Helical" evidence="2">
    <location>
        <begin position="78"/>
        <end position="99"/>
    </location>
</feature>
<keyword evidence="2" id="KW-0812">Transmembrane</keyword>
<name>A0AAJ5ZAK2_AERCA</name>
<keyword evidence="2" id="KW-1133">Transmembrane helix</keyword>
<geneLocation type="plasmid" evidence="3 4">
    <name>pAC1520</name>
</geneLocation>
<proteinExistence type="predicted"/>